<evidence type="ECO:0000256" key="1">
    <source>
        <dbReference type="ARBA" id="ARBA00005614"/>
    </source>
</evidence>
<dbReference type="PANTHER" id="PTHR47268:SF4">
    <property type="entry name" value="ACYLPHOSPHATASE"/>
    <property type="match status" value="1"/>
</dbReference>
<gene>
    <name evidence="7" type="primary">yccX</name>
    <name evidence="7" type="ORF">Pla108_29910</name>
</gene>
<dbReference type="PROSITE" id="PS00151">
    <property type="entry name" value="ACYLPHOSPHATASE_2"/>
    <property type="match status" value="1"/>
</dbReference>
<keyword evidence="4 7" id="KW-0378">Hydrolase</keyword>
<feature type="domain" description="Acylphosphatase-like" evidence="6">
    <location>
        <begin position="4"/>
        <end position="90"/>
    </location>
</feature>
<dbReference type="AlphaFoldDB" id="A0A5C6A7K7"/>
<accession>A0A5C6A7K7</accession>
<name>A0A5C6A7K7_9BACT</name>
<dbReference type="GO" id="GO:0003998">
    <property type="term" value="F:acylphosphatase activity"/>
    <property type="evidence" value="ECO:0007669"/>
    <property type="project" value="UniProtKB-EC"/>
</dbReference>
<dbReference type="InterPro" id="IPR001792">
    <property type="entry name" value="Acylphosphatase-like_dom"/>
</dbReference>
<reference evidence="7 8" key="1">
    <citation type="submission" date="2019-02" db="EMBL/GenBank/DDBJ databases">
        <title>Deep-cultivation of Planctomycetes and their phenomic and genomic characterization uncovers novel biology.</title>
        <authorList>
            <person name="Wiegand S."/>
            <person name="Jogler M."/>
            <person name="Boedeker C."/>
            <person name="Pinto D."/>
            <person name="Vollmers J."/>
            <person name="Rivas-Marin E."/>
            <person name="Kohn T."/>
            <person name="Peeters S.H."/>
            <person name="Heuer A."/>
            <person name="Rast P."/>
            <person name="Oberbeckmann S."/>
            <person name="Bunk B."/>
            <person name="Jeske O."/>
            <person name="Meyerdierks A."/>
            <person name="Storesund J.E."/>
            <person name="Kallscheuer N."/>
            <person name="Luecker S."/>
            <person name="Lage O.M."/>
            <person name="Pohl T."/>
            <person name="Merkel B.J."/>
            <person name="Hornburger P."/>
            <person name="Mueller R.-W."/>
            <person name="Bruemmer F."/>
            <person name="Labrenz M."/>
            <person name="Spormann A.M."/>
            <person name="Op Den Camp H."/>
            <person name="Overmann J."/>
            <person name="Amann R."/>
            <person name="Jetten M.S.M."/>
            <person name="Mascher T."/>
            <person name="Medema M.H."/>
            <person name="Devos D.P."/>
            <person name="Kaster A.-K."/>
            <person name="Ovreas L."/>
            <person name="Rohde M."/>
            <person name="Galperin M.Y."/>
            <person name="Jogler C."/>
        </authorList>
    </citation>
    <scope>NUCLEOTIDE SEQUENCE [LARGE SCALE GENOMIC DNA]</scope>
    <source>
        <strain evidence="7 8">Pla108</strain>
    </source>
</reference>
<dbReference type="Pfam" id="PF00708">
    <property type="entry name" value="Acylphosphatase"/>
    <property type="match status" value="1"/>
</dbReference>
<evidence type="ECO:0000256" key="2">
    <source>
        <dbReference type="ARBA" id="ARBA00012150"/>
    </source>
</evidence>
<dbReference type="EMBL" id="SJPR01000004">
    <property type="protein sequence ID" value="TWT95914.1"/>
    <property type="molecule type" value="Genomic_DNA"/>
</dbReference>
<dbReference type="EC" id="3.6.1.7" evidence="2 4"/>
<sequence>MAQRRTVLFSGEVQGVGFRATTCRFVAGRPLTGYVRNLPDGRVELVAEGEANPINQLLDDLQTHFGAMIDEVASTTSPASDEFVGFGIRR</sequence>
<comment type="catalytic activity">
    <reaction evidence="3 4">
        <text>an acyl phosphate + H2O = a carboxylate + phosphate + H(+)</text>
        <dbReference type="Rhea" id="RHEA:14965"/>
        <dbReference type="ChEBI" id="CHEBI:15377"/>
        <dbReference type="ChEBI" id="CHEBI:15378"/>
        <dbReference type="ChEBI" id="CHEBI:29067"/>
        <dbReference type="ChEBI" id="CHEBI:43474"/>
        <dbReference type="ChEBI" id="CHEBI:59918"/>
        <dbReference type="EC" id="3.6.1.7"/>
    </reaction>
</comment>
<keyword evidence="8" id="KW-1185">Reference proteome</keyword>
<dbReference type="InterPro" id="IPR036046">
    <property type="entry name" value="Acylphosphatase-like_dom_sf"/>
</dbReference>
<comment type="similarity">
    <text evidence="1 5">Belongs to the acylphosphatase family.</text>
</comment>
<dbReference type="SUPFAM" id="SSF54975">
    <property type="entry name" value="Acylphosphatase/BLUF domain-like"/>
    <property type="match status" value="1"/>
</dbReference>
<dbReference type="Proteomes" id="UP000317421">
    <property type="component" value="Unassembled WGS sequence"/>
</dbReference>
<evidence type="ECO:0000313" key="7">
    <source>
        <dbReference type="EMBL" id="TWT95914.1"/>
    </source>
</evidence>
<dbReference type="RefSeq" id="WP_197526578.1">
    <property type="nucleotide sequence ID" value="NZ_SJPR01000004.1"/>
</dbReference>
<organism evidence="7 8">
    <name type="scientific">Botrimarina colliarenosi</name>
    <dbReference type="NCBI Taxonomy" id="2528001"/>
    <lineage>
        <taxon>Bacteria</taxon>
        <taxon>Pseudomonadati</taxon>
        <taxon>Planctomycetota</taxon>
        <taxon>Planctomycetia</taxon>
        <taxon>Pirellulales</taxon>
        <taxon>Lacipirellulaceae</taxon>
        <taxon>Botrimarina</taxon>
    </lineage>
</organism>
<feature type="active site" evidence="4">
    <location>
        <position position="19"/>
    </location>
</feature>
<dbReference type="InterPro" id="IPR020456">
    <property type="entry name" value="Acylphosphatase"/>
</dbReference>
<evidence type="ECO:0000259" key="6">
    <source>
        <dbReference type="PROSITE" id="PS51160"/>
    </source>
</evidence>
<evidence type="ECO:0000313" key="8">
    <source>
        <dbReference type="Proteomes" id="UP000317421"/>
    </source>
</evidence>
<proteinExistence type="inferred from homology"/>
<dbReference type="PROSITE" id="PS51160">
    <property type="entry name" value="ACYLPHOSPHATASE_3"/>
    <property type="match status" value="1"/>
</dbReference>
<evidence type="ECO:0000256" key="5">
    <source>
        <dbReference type="RuleBase" id="RU004168"/>
    </source>
</evidence>
<evidence type="ECO:0000256" key="4">
    <source>
        <dbReference type="PROSITE-ProRule" id="PRU00520"/>
    </source>
</evidence>
<evidence type="ECO:0000256" key="3">
    <source>
        <dbReference type="ARBA" id="ARBA00047645"/>
    </source>
</evidence>
<feature type="active site" evidence="4">
    <location>
        <position position="37"/>
    </location>
</feature>
<dbReference type="InterPro" id="IPR017968">
    <property type="entry name" value="Acylphosphatase_CS"/>
</dbReference>
<dbReference type="PANTHER" id="PTHR47268">
    <property type="entry name" value="ACYLPHOSPHATASE"/>
    <property type="match status" value="1"/>
</dbReference>
<comment type="caution">
    <text evidence="7">The sequence shown here is derived from an EMBL/GenBank/DDBJ whole genome shotgun (WGS) entry which is preliminary data.</text>
</comment>
<dbReference type="Gene3D" id="3.30.70.100">
    <property type="match status" value="1"/>
</dbReference>
<protein>
    <recommendedName>
        <fullName evidence="2 4">acylphosphatase</fullName>
        <ecNumber evidence="2 4">3.6.1.7</ecNumber>
    </recommendedName>
</protein>